<dbReference type="Pfam" id="PF00512">
    <property type="entry name" value="HisKA"/>
    <property type="match status" value="1"/>
</dbReference>
<dbReference type="PRINTS" id="PR00344">
    <property type="entry name" value="BCTRLSENSOR"/>
</dbReference>
<evidence type="ECO:0000256" key="11">
    <source>
        <dbReference type="ARBA" id="ARBA00023136"/>
    </source>
</evidence>
<evidence type="ECO:0000256" key="8">
    <source>
        <dbReference type="ARBA" id="ARBA00022840"/>
    </source>
</evidence>
<keyword evidence="6 14" id="KW-0812">Transmembrane</keyword>
<feature type="transmembrane region" description="Helical" evidence="14">
    <location>
        <begin position="33"/>
        <end position="52"/>
    </location>
</feature>
<dbReference type="SMART" id="SM00387">
    <property type="entry name" value="HATPase_c"/>
    <property type="match status" value="1"/>
</dbReference>
<proteinExistence type="predicted"/>
<evidence type="ECO:0000256" key="14">
    <source>
        <dbReference type="SAM" id="Phobius"/>
    </source>
</evidence>
<sequence>MLELAKNAALLIVLCHLHAIVLGARLRDGVVARFASGLLVGGICIAGMLTPFEAGPGSLLDARTAVLSMAGLFGGPLLSLTAASAAAVFRAFLGGAGAEVGIQTIVASTLLGLIYRYFRNRHHLGIGGVQLLLFGIVVHGAMLLIWLRLPGEVRDDVFRHGAVPFLSILAPATALLGMHLVENLRRARTIRALEESESRLLATINAMPDQLFEVGLHGRIYDYRSPRSGRCPPRSEHFVGKPLHDVLPYNAADSFVAALNEAQEKGTSVGKQYALLEDGTQSWFELSVAAKPVRAGNEPRFIVLVRDITDRQQGILALESSRASLGENLSYTQLLLDSAMDAVISMDHHGRVVSWNRHAERIFGYSSHDAVGREACDLIIPARLRDGHREGLMQLVETGTPSVVGKRGELFGMRADRSEFPMELTISALSQKGCYFFCVYARDITERRETEAQLQKLSLTVEQSQNIVIITNLDGEIEYVNEAFVANSGYRRDEVIGRNPSFLNSGSTPRQTFDDFWDAMRRGQPWKGMFHNRRKDGSEYVEFAIVSPIREADGRVTHYVAVKEDVTEKKRMAEELDRHRNHLEELVVSRTAELVEAREAADAANRAKSTFVANMSHEIRTPMNAIVGLTYLLRRASLTPQQSELLSKIDTAAGHLLSIIDNVLDISKIEAGRLELEKTDFHLPALLGDARSMIASQAQAKGLALEVEAWNGPSWLRGDPTRLRQGLLNYLGNAVKFTDTGKISLRATLLEEKGDKVEIAFEVEDTGIGSAPERIPALFEAFEQADASTARKYGGSGLGLAITRRLARLMGGDAGAVSEPGRGSTFWFTAELERGQRIAPPAFTCPVEAEAELRWRCAGVRVLLVDDGSLNREIAGEMLRGAGLDVVAAKSGREAVDRARDDAYGLILMDMQMPQMDGLEATRLIRRLPGREVTPIVAVTASAFDEDRQACLDAGMDDFITKPVTQERMYAALLKWLPREHPSRWSATTIAPLACSRTPVADVPGWLTAIPQLDSAGGLALVNGDQTKYRRVLALFTASHAREAERLAAAFASGNLELVRTLAHALQGAAAMIGATRVSAAARALHRAVGQGTENEETVAACSALLAELTPLLDALTPLVTESPVSRDCPQPARADEVFTRLRTLLETGDIAANDLAWDEGALIRTCLGEAAGRLKNLIEAYDYEGALTVLDRHAPQVARRLEALA</sequence>
<evidence type="ECO:0000256" key="6">
    <source>
        <dbReference type="ARBA" id="ARBA00022692"/>
    </source>
</evidence>
<dbReference type="InterPro" id="IPR005467">
    <property type="entry name" value="His_kinase_dom"/>
</dbReference>
<evidence type="ECO:0000313" key="21">
    <source>
        <dbReference type="Proteomes" id="UP000601990"/>
    </source>
</evidence>
<name>A0ABX1N5Y1_9RHOO</name>
<dbReference type="PANTHER" id="PTHR45339">
    <property type="entry name" value="HYBRID SIGNAL TRANSDUCTION HISTIDINE KINASE J"/>
    <property type="match status" value="1"/>
</dbReference>
<dbReference type="InterPro" id="IPR000700">
    <property type="entry name" value="PAS-assoc_C"/>
</dbReference>
<dbReference type="PROSITE" id="PS50112">
    <property type="entry name" value="PAS"/>
    <property type="match status" value="2"/>
</dbReference>
<dbReference type="SMART" id="SM00091">
    <property type="entry name" value="PAS"/>
    <property type="match status" value="2"/>
</dbReference>
<dbReference type="SMART" id="SM00448">
    <property type="entry name" value="REC"/>
    <property type="match status" value="1"/>
</dbReference>
<dbReference type="Pfam" id="PF07694">
    <property type="entry name" value="5TM-5TMR_LYT"/>
    <property type="match status" value="1"/>
</dbReference>
<dbReference type="Pfam" id="PF13426">
    <property type="entry name" value="PAS_9"/>
    <property type="match status" value="2"/>
</dbReference>
<dbReference type="InterPro" id="IPR001610">
    <property type="entry name" value="PAC"/>
</dbReference>
<gene>
    <name evidence="20" type="ORF">GO608_15200</name>
</gene>
<dbReference type="InterPro" id="IPR008207">
    <property type="entry name" value="Sig_transdc_His_kin_Hpt_dom"/>
</dbReference>
<feature type="domain" description="PAS" evidence="17">
    <location>
        <begin position="328"/>
        <end position="399"/>
    </location>
</feature>
<keyword evidence="10" id="KW-0902">Two-component regulatory system</keyword>
<dbReference type="EMBL" id="WTVH01000034">
    <property type="protein sequence ID" value="NMF94673.1"/>
    <property type="molecule type" value="Genomic_DNA"/>
</dbReference>
<dbReference type="SUPFAM" id="SSF52172">
    <property type="entry name" value="CheY-like"/>
    <property type="match status" value="1"/>
</dbReference>
<evidence type="ECO:0000259" key="16">
    <source>
        <dbReference type="PROSITE" id="PS50110"/>
    </source>
</evidence>
<evidence type="ECO:0000256" key="2">
    <source>
        <dbReference type="ARBA" id="ARBA00004651"/>
    </source>
</evidence>
<dbReference type="Gene3D" id="3.40.50.2300">
    <property type="match status" value="1"/>
</dbReference>
<dbReference type="Gene3D" id="1.20.120.160">
    <property type="entry name" value="HPT domain"/>
    <property type="match status" value="1"/>
</dbReference>
<dbReference type="Proteomes" id="UP000601990">
    <property type="component" value="Unassembled WGS sequence"/>
</dbReference>
<dbReference type="InterPro" id="IPR011620">
    <property type="entry name" value="Sig_transdc_His_kinase_LytS_TM"/>
</dbReference>
<dbReference type="InterPro" id="IPR013656">
    <property type="entry name" value="PAS_4"/>
</dbReference>
<dbReference type="NCBIfam" id="TIGR00229">
    <property type="entry name" value="sensory_box"/>
    <property type="match status" value="3"/>
</dbReference>
<keyword evidence="8" id="KW-0067">ATP-binding</keyword>
<evidence type="ECO:0000259" key="15">
    <source>
        <dbReference type="PROSITE" id="PS50109"/>
    </source>
</evidence>
<comment type="subcellular location">
    <subcellularLocation>
        <location evidence="2">Cell membrane</location>
        <topology evidence="2">Multi-pass membrane protein</topology>
    </subcellularLocation>
</comment>
<dbReference type="PROSITE" id="PS50110">
    <property type="entry name" value="RESPONSE_REGULATORY"/>
    <property type="match status" value="1"/>
</dbReference>
<keyword evidence="9 14" id="KW-1133">Transmembrane helix</keyword>
<feature type="domain" description="HPt" evidence="19">
    <location>
        <begin position="1025"/>
        <end position="1123"/>
    </location>
</feature>
<evidence type="ECO:0000256" key="1">
    <source>
        <dbReference type="ARBA" id="ARBA00000085"/>
    </source>
</evidence>
<feature type="domain" description="Histidine kinase" evidence="15">
    <location>
        <begin position="614"/>
        <end position="834"/>
    </location>
</feature>
<feature type="domain" description="PAC" evidence="18">
    <location>
        <begin position="524"/>
        <end position="578"/>
    </location>
</feature>
<dbReference type="Pfam" id="PF08448">
    <property type="entry name" value="PAS_4"/>
    <property type="match status" value="1"/>
</dbReference>
<evidence type="ECO:0000256" key="13">
    <source>
        <dbReference type="PROSITE-ProRule" id="PRU00169"/>
    </source>
</evidence>
<accession>A0ABX1N5Y1</accession>
<dbReference type="SMART" id="SM00086">
    <property type="entry name" value="PAC"/>
    <property type="match status" value="3"/>
</dbReference>
<dbReference type="PROSITE" id="PS50113">
    <property type="entry name" value="PAC"/>
    <property type="match status" value="2"/>
</dbReference>
<dbReference type="SUPFAM" id="SSF47226">
    <property type="entry name" value="Histidine-containing phosphotransfer domain, HPT domain"/>
    <property type="match status" value="1"/>
</dbReference>
<keyword evidence="4" id="KW-1003">Cell membrane</keyword>
<dbReference type="Gene3D" id="3.30.565.10">
    <property type="entry name" value="Histidine kinase-like ATPase, C-terminal domain"/>
    <property type="match status" value="1"/>
</dbReference>
<dbReference type="CDD" id="cd00130">
    <property type="entry name" value="PAS"/>
    <property type="match status" value="3"/>
</dbReference>
<feature type="domain" description="PAC" evidence="18">
    <location>
        <begin position="267"/>
        <end position="320"/>
    </location>
</feature>
<evidence type="ECO:0000259" key="17">
    <source>
        <dbReference type="PROSITE" id="PS50112"/>
    </source>
</evidence>
<reference evidence="20" key="1">
    <citation type="submission" date="2019-12" db="EMBL/GenBank/DDBJ databases">
        <title>Comparative genomics gives insights into the taxonomy of the Azoarcus-Aromatoleum group and reveals separate origins of nif in the plant-associated Azoarcus and non-plant-associated Aromatoleum sub-groups.</title>
        <authorList>
            <person name="Lafos M."/>
            <person name="Maluk M."/>
            <person name="Batista M."/>
            <person name="Junghare M."/>
            <person name="Carmona M."/>
            <person name="Faoro H."/>
            <person name="Cruz L.M."/>
            <person name="Battistoni F."/>
            <person name="De Souza E."/>
            <person name="Pedrosa F."/>
            <person name="Chen W.-M."/>
            <person name="Poole P.S."/>
            <person name="Dixon R.A."/>
            <person name="James E.K."/>
        </authorList>
    </citation>
    <scope>NUCLEOTIDE SEQUENCE</scope>
    <source>
        <strain evidence="20">U120</strain>
    </source>
</reference>
<organism evidence="20 21">
    <name type="scientific">Aromatoleum buckelii</name>
    <dbReference type="NCBI Taxonomy" id="200254"/>
    <lineage>
        <taxon>Bacteria</taxon>
        <taxon>Pseudomonadati</taxon>
        <taxon>Pseudomonadota</taxon>
        <taxon>Betaproteobacteria</taxon>
        <taxon>Rhodocyclales</taxon>
        <taxon>Rhodocyclaceae</taxon>
        <taxon>Aromatoleum</taxon>
    </lineage>
</organism>
<keyword evidence="21" id="KW-1185">Reference proteome</keyword>
<evidence type="ECO:0000256" key="9">
    <source>
        <dbReference type="ARBA" id="ARBA00022989"/>
    </source>
</evidence>
<dbReference type="InterPro" id="IPR001789">
    <property type="entry name" value="Sig_transdc_resp-reg_receiver"/>
</dbReference>
<feature type="transmembrane region" description="Helical" evidence="14">
    <location>
        <begin position="161"/>
        <end position="181"/>
    </location>
</feature>
<evidence type="ECO:0000256" key="12">
    <source>
        <dbReference type="PROSITE-ProRule" id="PRU00110"/>
    </source>
</evidence>
<dbReference type="InterPro" id="IPR035965">
    <property type="entry name" value="PAS-like_dom_sf"/>
</dbReference>
<dbReference type="SUPFAM" id="SSF47384">
    <property type="entry name" value="Homodimeric domain of signal transducing histidine kinase"/>
    <property type="match status" value="1"/>
</dbReference>
<comment type="caution">
    <text evidence="20">The sequence shown here is derived from an EMBL/GenBank/DDBJ whole genome shotgun (WGS) entry which is preliminary data.</text>
</comment>
<evidence type="ECO:0000256" key="4">
    <source>
        <dbReference type="ARBA" id="ARBA00022475"/>
    </source>
</evidence>
<dbReference type="SMART" id="SM00388">
    <property type="entry name" value="HisKA"/>
    <property type="match status" value="1"/>
</dbReference>
<dbReference type="Gene3D" id="1.10.287.130">
    <property type="match status" value="1"/>
</dbReference>
<evidence type="ECO:0000259" key="18">
    <source>
        <dbReference type="PROSITE" id="PS50113"/>
    </source>
</evidence>
<feature type="modified residue" description="4-aspartylphosphate" evidence="13">
    <location>
        <position position="910"/>
    </location>
</feature>
<dbReference type="SUPFAM" id="SSF55874">
    <property type="entry name" value="ATPase domain of HSP90 chaperone/DNA topoisomerase II/histidine kinase"/>
    <property type="match status" value="1"/>
</dbReference>
<dbReference type="EC" id="2.7.13.3" evidence="3"/>
<protein>
    <recommendedName>
        <fullName evidence="3">histidine kinase</fullName>
        <ecNumber evidence="3">2.7.13.3</ecNumber>
    </recommendedName>
</protein>
<keyword evidence="7" id="KW-0547">Nucleotide-binding</keyword>
<dbReference type="CDD" id="cd16922">
    <property type="entry name" value="HATPase_EvgS-ArcB-TorS-like"/>
    <property type="match status" value="1"/>
</dbReference>
<dbReference type="InterPro" id="IPR036097">
    <property type="entry name" value="HisK_dim/P_sf"/>
</dbReference>
<evidence type="ECO:0000259" key="19">
    <source>
        <dbReference type="PROSITE" id="PS50894"/>
    </source>
</evidence>
<keyword evidence="11 14" id="KW-0472">Membrane</keyword>
<evidence type="ECO:0000256" key="3">
    <source>
        <dbReference type="ARBA" id="ARBA00012438"/>
    </source>
</evidence>
<dbReference type="InterPro" id="IPR004358">
    <property type="entry name" value="Sig_transdc_His_kin-like_C"/>
</dbReference>
<comment type="catalytic activity">
    <reaction evidence="1">
        <text>ATP + protein L-histidine = ADP + protein N-phospho-L-histidine.</text>
        <dbReference type="EC" id="2.7.13.3"/>
    </reaction>
</comment>
<dbReference type="Pfam" id="PF02518">
    <property type="entry name" value="HATPase_c"/>
    <property type="match status" value="1"/>
</dbReference>
<dbReference type="PANTHER" id="PTHR45339:SF1">
    <property type="entry name" value="HYBRID SIGNAL TRANSDUCTION HISTIDINE KINASE J"/>
    <property type="match status" value="1"/>
</dbReference>
<evidence type="ECO:0000256" key="7">
    <source>
        <dbReference type="ARBA" id="ARBA00022741"/>
    </source>
</evidence>
<dbReference type="PROSITE" id="PS50894">
    <property type="entry name" value="HPT"/>
    <property type="match status" value="1"/>
</dbReference>
<dbReference type="Pfam" id="PF00072">
    <property type="entry name" value="Response_reg"/>
    <property type="match status" value="1"/>
</dbReference>
<dbReference type="CDD" id="cd00082">
    <property type="entry name" value="HisKA"/>
    <property type="match status" value="1"/>
</dbReference>
<dbReference type="InterPro" id="IPR003661">
    <property type="entry name" value="HisK_dim/P_dom"/>
</dbReference>
<evidence type="ECO:0000313" key="20">
    <source>
        <dbReference type="EMBL" id="NMF94673.1"/>
    </source>
</evidence>
<feature type="transmembrane region" description="Helical" evidence="14">
    <location>
        <begin position="64"/>
        <end position="88"/>
    </location>
</feature>
<feature type="domain" description="PAS" evidence="17">
    <location>
        <begin position="453"/>
        <end position="499"/>
    </location>
</feature>
<dbReference type="CDD" id="cd17546">
    <property type="entry name" value="REC_hyHK_CKI1_RcsC-like"/>
    <property type="match status" value="1"/>
</dbReference>
<dbReference type="InterPro" id="IPR036641">
    <property type="entry name" value="HPT_dom_sf"/>
</dbReference>
<dbReference type="InterPro" id="IPR011006">
    <property type="entry name" value="CheY-like_superfamily"/>
</dbReference>
<evidence type="ECO:0000256" key="10">
    <source>
        <dbReference type="ARBA" id="ARBA00023012"/>
    </source>
</evidence>
<feature type="transmembrane region" description="Helical" evidence="14">
    <location>
        <begin position="130"/>
        <end position="149"/>
    </location>
</feature>
<dbReference type="InterPro" id="IPR000014">
    <property type="entry name" value="PAS"/>
</dbReference>
<dbReference type="InterPro" id="IPR003594">
    <property type="entry name" value="HATPase_dom"/>
</dbReference>
<dbReference type="InterPro" id="IPR036890">
    <property type="entry name" value="HATPase_C_sf"/>
</dbReference>
<dbReference type="SUPFAM" id="SSF55785">
    <property type="entry name" value="PYP-like sensor domain (PAS domain)"/>
    <property type="match status" value="3"/>
</dbReference>
<dbReference type="Gene3D" id="3.30.450.20">
    <property type="entry name" value="PAS domain"/>
    <property type="match status" value="3"/>
</dbReference>
<dbReference type="RefSeq" id="WP_169199891.1">
    <property type="nucleotide sequence ID" value="NZ_WTVH02000001.1"/>
</dbReference>
<keyword evidence="5 13" id="KW-0597">Phosphoprotein</keyword>
<feature type="modified residue" description="Phosphohistidine" evidence="12">
    <location>
        <position position="1064"/>
    </location>
</feature>
<dbReference type="PROSITE" id="PS50109">
    <property type="entry name" value="HIS_KIN"/>
    <property type="match status" value="1"/>
</dbReference>
<evidence type="ECO:0000256" key="5">
    <source>
        <dbReference type="ARBA" id="ARBA00022553"/>
    </source>
</evidence>
<dbReference type="Pfam" id="PF01627">
    <property type="entry name" value="Hpt"/>
    <property type="match status" value="1"/>
</dbReference>
<feature type="transmembrane region" description="Helical" evidence="14">
    <location>
        <begin position="100"/>
        <end position="118"/>
    </location>
</feature>
<feature type="domain" description="Response regulatory" evidence="16">
    <location>
        <begin position="861"/>
        <end position="977"/>
    </location>
</feature>